<gene>
    <name evidence="3" type="ORF">MU0050_003961</name>
</gene>
<dbReference type="SUPFAM" id="SSF54427">
    <property type="entry name" value="NTF2-like"/>
    <property type="match status" value="1"/>
</dbReference>
<keyword evidence="2" id="KW-0812">Transmembrane</keyword>
<organism evidence="3 4">
    <name type="scientific">[Mycobacterium] wendilense</name>
    <dbReference type="NCBI Taxonomy" id="3064284"/>
    <lineage>
        <taxon>Bacteria</taxon>
        <taxon>Bacillati</taxon>
        <taxon>Actinomycetota</taxon>
        <taxon>Actinomycetes</taxon>
        <taxon>Mycobacteriales</taxon>
        <taxon>Mycobacteriaceae</taxon>
        <taxon>Mycolicibacter</taxon>
    </lineage>
</organism>
<accession>A0ABM9MIC5</accession>
<keyword evidence="2" id="KW-1133">Transmembrane helix</keyword>
<evidence type="ECO:0000313" key="4">
    <source>
        <dbReference type="Proteomes" id="UP001190466"/>
    </source>
</evidence>
<keyword evidence="2" id="KW-0472">Membrane</keyword>
<feature type="compositionally biased region" description="Acidic residues" evidence="1">
    <location>
        <begin position="35"/>
        <end position="47"/>
    </location>
</feature>
<dbReference type="RefSeq" id="WP_316511964.1">
    <property type="nucleotide sequence ID" value="NZ_OY726395.1"/>
</dbReference>
<protein>
    <submittedName>
        <fullName evidence="3">DUF4878 domain-containing protein</fullName>
    </submittedName>
</protein>
<evidence type="ECO:0000313" key="3">
    <source>
        <dbReference type="EMBL" id="CAJ1585875.1"/>
    </source>
</evidence>
<evidence type="ECO:0000256" key="2">
    <source>
        <dbReference type="SAM" id="Phobius"/>
    </source>
</evidence>
<feature type="compositionally biased region" description="Pro residues" evidence="1">
    <location>
        <begin position="107"/>
        <end position="117"/>
    </location>
</feature>
<evidence type="ECO:0000256" key="1">
    <source>
        <dbReference type="SAM" id="MobiDB-lite"/>
    </source>
</evidence>
<proteinExistence type="predicted"/>
<dbReference type="Gene3D" id="3.10.450.50">
    <property type="match status" value="1"/>
</dbReference>
<sequence length="266" mass="28555">MSIPPGSDPADESNQPEHPEDPDAITEAVDRGDDPETEIFEAPDPDAGESALPTVDPGERRFTAPSGMDDGSTQIIDRNPDPETEVFSAVGSGDAADGSPKVATPQAIPPRPGGPKPPRQRSWGWVMAVVLVIAALVAVAVLATVLLTRGTSLGVSQEDRVRETIQSYDTAIEKGDLATLRSITCGQTADEYNRVDDRKWAETHRRIADAGQYPVIASIDQVLINDGHAEANVTTFVKSDPSTRSTRSLDLQFRDDQWKICQDGGN</sequence>
<dbReference type="InterPro" id="IPR032710">
    <property type="entry name" value="NTF2-like_dom_sf"/>
</dbReference>
<keyword evidence="4" id="KW-1185">Reference proteome</keyword>
<name>A0ABM9MIC5_9MYCO</name>
<dbReference type="Proteomes" id="UP001190466">
    <property type="component" value="Chromosome"/>
</dbReference>
<feature type="region of interest" description="Disordered" evidence="1">
    <location>
        <begin position="1"/>
        <end position="120"/>
    </location>
</feature>
<reference evidence="3 4" key="1">
    <citation type="submission" date="2023-08" db="EMBL/GenBank/DDBJ databases">
        <authorList>
            <person name="Folkvardsen B D."/>
            <person name="Norman A."/>
        </authorList>
    </citation>
    <scope>NUCLEOTIDE SEQUENCE [LARGE SCALE GENOMIC DNA]</scope>
    <source>
        <strain evidence="3 4">Mu0050</strain>
    </source>
</reference>
<feature type="transmembrane region" description="Helical" evidence="2">
    <location>
        <begin position="125"/>
        <end position="147"/>
    </location>
</feature>
<dbReference type="EMBL" id="OY726395">
    <property type="protein sequence ID" value="CAJ1585875.1"/>
    <property type="molecule type" value="Genomic_DNA"/>
</dbReference>